<dbReference type="FunFam" id="3.30.160.60:FF:001498">
    <property type="entry name" value="Zinc finger protein 404"/>
    <property type="match status" value="1"/>
</dbReference>
<name>A0A8T0EWV3_ARGBR</name>
<comment type="subcellular location">
    <subcellularLocation>
        <location evidence="1">Nucleus</location>
    </subcellularLocation>
</comment>
<keyword evidence="4" id="KW-0677">Repeat</keyword>
<evidence type="ECO:0000256" key="5">
    <source>
        <dbReference type="ARBA" id="ARBA00022771"/>
    </source>
</evidence>
<dbReference type="SUPFAM" id="SSF57667">
    <property type="entry name" value="beta-beta-alpha zinc fingers"/>
    <property type="match status" value="8"/>
</dbReference>
<accession>A0A8T0EWV3</accession>
<feature type="domain" description="C2H2-type" evidence="12">
    <location>
        <begin position="618"/>
        <end position="645"/>
    </location>
</feature>
<feature type="domain" description="C2H2-type" evidence="12">
    <location>
        <begin position="369"/>
        <end position="396"/>
    </location>
</feature>
<dbReference type="FunFam" id="3.30.160.60:FF:000193">
    <property type="entry name" value="Zinc finger protein 300"/>
    <property type="match status" value="1"/>
</dbReference>
<comment type="similarity">
    <text evidence="2">Belongs to the krueppel C2H2-type zinc-finger protein family.</text>
</comment>
<evidence type="ECO:0000256" key="3">
    <source>
        <dbReference type="ARBA" id="ARBA00022723"/>
    </source>
</evidence>
<keyword evidence="9" id="KW-0804">Transcription</keyword>
<evidence type="ECO:0000256" key="7">
    <source>
        <dbReference type="ARBA" id="ARBA00023015"/>
    </source>
</evidence>
<dbReference type="PROSITE" id="PS00028">
    <property type="entry name" value="ZINC_FINGER_C2H2_1"/>
    <property type="match status" value="9"/>
</dbReference>
<dbReference type="GO" id="GO:0000981">
    <property type="term" value="F:DNA-binding transcription factor activity, RNA polymerase II-specific"/>
    <property type="evidence" value="ECO:0007669"/>
    <property type="project" value="TreeGrafter"/>
</dbReference>
<evidence type="ECO:0000256" key="1">
    <source>
        <dbReference type="ARBA" id="ARBA00004123"/>
    </source>
</evidence>
<keyword evidence="14" id="KW-1185">Reference proteome</keyword>
<dbReference type="AlphaFoldDB" id="A0A8T0EWV3"/>
<dbReference type="FunFam" id="3.30.160.60:FF:000145">
    <property type="entry name" value="Zinc finger protein 574"/>
    <property type="match status" value="1"/>
</dbReference>
<evidence type="ECO:0000256" key="9">
    <source>
        <dbReference type="ARBA" id="ARBA00023163"/>
    </source>
</evidence>
<evidence type="ECO:0000259" key="12">
    <source>
        <dbReference type="PROSITE" id="PS50157"/>
    </source>
</evidence>
<dbReference type="InterPro" id="IPR013087">
    <property type="entry name" value="Znf_C2H2_type"/>
</dbReference>
<keyword evidence="8" id="KW-0238">DNA-binding</keyword>
<feature type="domain" description="C2H2-type" evidence="12">
    <location>
        <begin position="146"/>
        <end position="173"/>
    </location>
</feature>
<dbReference type="PROSITE" id="PS50157">
    <property type="entry name" value="ZINC_FINGER_C2H2_2"/>
    <property type="match status" value="9"/>
</dbReference>
<keyword evidence="5 11" id="KW-0863">Zinc-finger</keyword>
<feature type="domain" description="C2H2-type" evidence="12">
    <location>
        <begin position="76"/>
        <end position="103"/>
    </location>
</feature>
<comment type="caution">
    <text evidence="13">The sequence shown here is derived from an EMBL/GenBank/DDBJ whole genome shotgun (WGS) entry which is preliminary data.</text>
</comment>
<keyword evidence="3" id="KW-0479">Metal-binding</keyword>
<dbReference type="Proteomes" id="UP000807504">
    <property type="component" value="Unassembled WGS sequence"/>
</dbReference>
<dbReference type="PANTHER" id="PTHR24384:SF189">
    <property type="entry name" value="C2H2-TYPE DOMAIN-CONTAINING PROTEIN-RELATED"/>
    <property type="match status" value="1"/>
</dbReference>
<evidence type="ECO:0000256" key="6">
    <source>
        <dbReference type="ARBA" id="ARBA00022833"/>
    </source>
</evidence>
<dbReference type="InterPro" id="IPR036236">
    <property type="entry name" value="Znf_C2H2_sf"/>
</dbReference>
<sequence>MAKSLELLLNLEFQCKTKTQLVHCEFLSPADVLRVELEESLKDLTAVEWSTILGSHLAYHRMSGTSDKGKTVAKRHRCDSCFKCFYSKADLIRHFRVHTGEKPYACEQCSKNFKTITNPQMRMNAWEPATRVSRQERGRTLSIQKFQCSFCPKYFHTRTELKRHLRVHTGEKPYACEVCSRRFKIPAFAEFSEKSFRQNLISALTSTSKARKIFKCAYCGKEFPFKSLLEIHERVHTAALVYGSLQSKTQSAVVSYISNTVIRKDSHHWCDICNKAFNRKDNLERHLRVHTGEKPFKCTFCSRRFTIIFHEVASPFKEQKKRNTNISAKAEVLAMHDAPASFSCEFCGHHVIFGPLTASIQRKSLFAVKKCQYCGREFNQKGHLVQHLRIHTGEKPFKCIQCGKLSAYFSIMEITQPHSRLKLCQSSLPDGAADDHRKPDYTCQYCLKVFATPSKLERHVRVHTGTLSSVNDPVSRSSKDKILQSELFSAHNAVYPYKCLCKRSFKSMQGLKVHSRSCPNFKDKVSASFSIMEITQPHSGLNLYQSSLPDGATDDRRKPDYTCQYCAKVFTAPSKLLRHVRVHTDKTSFSMLQIVQQQCIEQVTAVSTKSALQKINVHQCQFCKKTFGYKSLLQRHLRMHTGEKPFQCEICLRSFTQKENLKYHKAQCHNIY</sequence>
<dbReference type="InterPro" id="IPR050752">
    <property type="entry name" value="C2H2-ZF_domain"/>
</dbReference>
<protein>
    <submittedName>
        <fullName evidence="13">Zinc finger protein 208 like protein</fullName>
    </submittedName>
</protein>
<evidence type="ECO:0000256" key="8">
    <source>
        <dbReference type="ARBA" id="ARBA00023125"/>
    </source>
</evidence>
<evidence type="ECO:0000256" key="10">
    <source>
        <dbReference type="ARBA" id="ARBA00023242"/>
    </source>
</evidence>
<dbReference type="Gene3D" id="3.30.160.60">
    <property type="entry name" value="Classic Zinc Finger"/>
    <property type="match status" value="13"/>
</dbReference>
<dbReference type="PANTHER" id="PTHR24384">
    <property type="entry name" value="FINGER PUTATIVE TRANSCRIPTION FACTOR FAMILY-RELATED"/>
    <property type="match status" value="1"/>
</dbReference>
<keyword evidence="10" id="KW-0539">Nucleus</keyword>
<feature type="domain" description="C2H2-type" evidence="12">
    <location>
        <begin position="214"/>
        <end position="237"/>
    </location>
</feature>
<evidence type="ECO:0000256" key="4">
    <source>
        <dbReference type="ARBA" id="ARBA00022737"/>
    </source>
</evidence>
<evidence type="ECO:0000313" key="13">
    <source>
        <dbReference type="EMBL" id="KAF8778765.1"/>
    </source>
</evidence>
<evidence type="ECO:0000256" key="11">
    <source>
        <dbReference type="PROSITE-ProRule" id="PRU00042"/>
    </source>
</evidence>
<evidence type="ECO:0000313" key="14">
    <source>
        <dbReference type="Proteomes" id="UP000807504"/>
    </source>
</evidence>
<dbReference type="SMART" id="SM00355">
    <property type="entry name" value="ZnF_C2H2"/>
    <property type="match status" value="9"/>
</dbReference>
<feature type="domain" description="C2H2-type" evidence="12">
    <location>
        <begin position="561"/>
        <end position="588"/>
    </location>
</feature>
<feature type="domain" description="C2H2-type" evidence="12">
    <location>
        <begin position="441"/>
        <end position="468"/>
    </location>
</feature>
<evidence type="ECO:0000256" key="2">
    <source>
        <dbReference type="ARBA" id="ARBA00006991"/>
    </source>
</evidence>
<dbReference type="Pfam" id="PF13894">
    <property type="entry name" value="zf-C2H2_4"/>
    <property type="match status" value="1"/>
</dbReference>
<dbReference type="Pfam" id="PF00096">
    <property type="entry name" value="zf-C2H2"/>
    <property type="match status" value="6"/>
</dbReference>
<gene>
    <name evidence="13" type="ORF">HNY73_015459</name>
</gene>
<feature type="domain" description="C2H2-type" evidence="12">
    <location>
        <begin position="268"/>
        <end position="295"/>
    </location>
</feature>
<dbReference type="FunFam" id="3.30.160.60:FF:001818">
    <property type="entry name" value="GDNF-inducible zinc finger protein 1 isoform X1"/>
    <property type="match status" value="1"/>
</dbReference>
<dbReference type="GO" id="GO:0000978">
    <property type="term" value="F:RNA polymerase II cis-regulatory region sequence-specific DNA binding"/>
    <property type="evidence" value="ECO:0007669"/>
    <property type="project" value="TreeGrafter"/>
</dbReference>
<dbReference type="GO" id="GO:0005634">
    <property type="term" value="C:nucleus"/>
    <property type="evidence" value="ECO:0007669"/>
    <property type="project" value="UniProtKB-SubCell"/>
</dbReference>
<keyword evidence="6" id="KW-0862">Zinc</keyword>
<keyword evidence="7" id="KW-0805">Transcription regulation</keyword>
<dbReference type="FunFam" id="3.30.160.60:FF:002349">
    <property type="entry name" value="Zinc finger and BTB domain-containing 40"/>
    <property type="match status" value="1"/>
</dbReference>
<dbReference type="GO" id="GO:0008270">
    <property type="term" value="F:zinc ion binding"/>
    <property type="evidence" value="ECO:0007669"/>
    <property type="project" value="UniProtKB-KW"/>
</dbReference>
<organism evidence="13 14">
    <name type="scientific">Argiope bruennichi</name>
    <name type="common">Wasp spider</name>
    <name type="synonym">Aranea bruennichi</name>
    <dbReference type="NCBI Taxonomy" id="94029"/>
    <lineage>
        <taxon>Eukaryota</taxon>
        <taxon>Metazoa</taxon>
        <taxon>Ecdysozoa</taxon>
        <taxon>Arthropoda</taxon>
        <taxon>Chelicerata</taxon>
        <taxon>Arachnida</taxon>
        <taxon>Araneae</taxon>
        <taxon>Araneomorphae</taxon>
        <taxon>Entelegynae</taxon>
        <taxon>Araneoidea</taxon>
        <taxon>Araneidae</taxon>
        <taxon>Argiope</taxon>
    </lineage>
</organism>
<reference evidence="13" key="1">
    <citation type="journal article" date="2020" name="bioRxiv">
        <title>Chromosome-level reference genome of the European wasp spider Argiope bruennichi: a resource for studies on range expansion and evolutionary adaptation.</title>
        <authorList>
            <person name="Sheffer M.M."/>
            <person name="Hoppe A."/>
            <person name="Krehenwinkel H."/>
            <person name="Uhl G."/>
            <person name="Kuss A.W."/>
            <person name="Jensen L."/>
            <person name="Jensen C."/>
            <person name="Gillespie R.G."/>
            <person name="Hoff K.J."/>
            <person name="Prost S."/>
        </authorList>
    </citation>
    <scope>NUCLEOTIDE SEQUENCE</scope>
</reference>
<dbReference type="EMBL" id="JABXBU010002072">
    <property type="protein sequence ID" value="KAF8778765.1"/>
    <property type="molecule type" value="Genomic_DNA"/>
</dbReference>
<feature type="domain" description="C2H2-type" evidence="12">
    <location>
        <begin position="646"/>
        <end position="672"/>
    </location>
</feature>
<reference evidence="13" key="2">
    <citation type="submission" date="2020-06" db="EMBL/GenBank/DDBJ databases">
        <authorList>
            <person name="Sheffer M."/>
        </authorList>
    </citation>
    <scope>NUCLEOTIDE SEQUENCE</scope>
</reference>
<proteinExistence type="inferred from homology"/>